<evidence type="ECO:0000259" key="1">
    <source>
        <dbReference type="PROSITE" id="PS50878"/>
    </source>
</evidence>
<reference evidence="2" key="2">
    <citation type="submission" date="2025-09" db="UniProtKB">
        <authorList>
            <consortium name="Ensembl"/>
        </authorList>
    </citation>
    <scope>IDENTIFICATION</scope>
</reference>
<feature type="domain" description="Reverse transcriptase" evidence="1">
    <location>
        <begin position="1"/>
        <end position="206"/>
    </location>
</feature>
<name>A0A8C1IZ95_CYPCA</name>
<dbReference type="SUPFAM" id="SSF56672">
    <property type="entry name" value="DNA/RNA polymerases"/>
    <property type="match status" value="1"/>
</dbReference>
<dbReference type="InterPro" id="IPR043502">
    <property type="entry name" value="DNA/RNA_pol_sf"/>
</dbReference>
<keyword evidence="3" id="KW-1185">Reference proteome</keyword>
<dbReference type="InterPro" id="IPR000477">
    <property type="entry name" value="RT_dom"/>
</dbReference>
<dbReference type="Proteomes" id="UP000694427">
    <property type="component" value="Unplaced"/>
</dbReference>
<dbReference type="PROSITE" id="PS50878">
    <property type="entry name" value="RT_POL"/>
    <property type="match status" value="1"/>
</dbReference>
<accession>A0A8C1IZ95</accession>
<protein>
    <recommendedName>
        <fullName evidence="1">Reverse transcriptase domain-containing protein</fullName>
    </recommendedName>
</protein>
<dbReference type="Ensembl" id="ENSCCRT00010027258.1">
    <property type="protein sequence ID" value="ENSCCRP00010024864.1"/>
    <property type="gene ID" value="ENSCCRG00010010713.1"/>
</dbReference>
<dbReference type="Pfam" id="PF00078">
    <property type="entry name" value="RVT_1"/>
    <property type="match status" value="1"/>
</dbReference>
<evidence type="ECO:0000313" key="3">
    <source>
        <dbReference type="Proteomes" id="UP000694427"/>
    </source>
</evidence>
<proteinExistence type="predicted"/>
<dbReference type="CDD" id="cd01650">
    <property type="entry name" value="RT_nLTR_like"/>
    <property type="match status" value="1"/>
</dbReference>
<dbReference type="PANTHER" id="PTHR33332">
    <property type="entry name" value="REVERSE TRANSCRIPTASE DOMAIN-CONTAINING PROTEIN"/>
    <property type="match status" value="1"/>
</dbReference>
<evidence type="ECO:0000313" key="2">
    <source>
        <dbReference type="Ensembl" id="ENSCCRP00010024864.1"/>
    </source>
</evidence>
<sequence>MQSGFRTEYGCITATTKVLDDVITALDSKQVCIATFIDLANAFVSVDHSILLYKLSSIGLSSSSCDWFANYLTNRVQQLKVENIMSDPFIISKGVPQGSILGPTLFSIYINDIARAAGTSRIHLYADDTILYSVGSSPNTAASSLKLSFTSIEQFFDNLHLRIYTSKTKCILFSQKPVTQTPLTITCMNGMSLEYVKKYKYLGIWLDSSLSFNTHINNLQTKVKARLAFLFRNKASFTYATKCTLVKMTVLPILDYDDIIYRMAPNTALKKLDTIYRSAIRFATNAPFQTHHCDLYKMGWPSLHTRRLHHWFLFLYKTILGKTPLYLSSLLHAVHNTYYTRSSNLIKFSTPPTSTTFGRNAFRFAAVYDWNILQIP</sequence>
<reference evidence="2" key="1">
    <citation type="submission" date="2025-08" db="UniProtKB">
        <authorList>
            <consortium name="Ensembl"/>
        </authorList>
    </citation>
    <scope>IDENTIFICATION</scope>
</reference>
<organism evidence="2 3">
    <name type="scientific">Cyprinus carpio</name>
    <name type="common">Common carp</name>
    <dbReference type="NCBI Taxonomy" id="7962"/>
    <lineage>
        <taxon>Eukaryota</taxon>
        <taxon>Metazoa</taxon>
        <taxon>Chordata</taxon>
        <taxon>Craniata</taxon>
        <taxon>Vertebrata</taxon>
        <taxon>Euteleostomi</taxon>
        <taxon>Actinopterygii</taxon>
        <taxon>Neopterygii</taxon>
        <taxon>Teleostei</taxon>
        <taxon>Ostariophysi</taxon>
        <taxon>Cypriniformes</taxon>
        <taxon>Cyprinidae</taxon>
        <taxon>Cyprininae</taxon>
        <taxon>Cyprinus</taxon>
    </lineage>
</organism>
<dbReference type="AlphaFoldDB" id="A0A8C1IZ95"/>